<evidence type="ECO:0000256" key="6">
    <source>
        <dbReference type="RuleBase" id="RU003707"/>
    </source>
</evidence>
<dbReference type="EMBL" id="CP008947">
    <property type="protein sequence ID" value="AII04159.1"/>
    <property type="molecule type" value="Genomic_DNA"/>
</dbReference>
<dbReference type="PANTHER" id="PTHR11941">
    <property type="entry name" value="ENOYL-COA HYDRATASE-RELATED"/>
    <property type="match status" value="1"/>
</dbReference>
<dbReference type="InterPro" id="IPR018376">
    <property type="entry name" value="Enoyl-CoA_hyd/isom_CS"/>
</dbReference>
<evidence type="ECO:0000256" key="5">
    <source>
        <dbReference type="ARBA" id="ARBA00023717"/>
    </source>
</evidence>
<dbReference type="RefSeq" id="WP_128638800.1">
    <property type="nucleotide sequence ID" value="NZ_CP008947.1"/>
</dbReference>
<keyword evidence="3" id="KW-0443">Lipid metabolism</keyword>
<keyword evidence="3" id="KW-0276">Fatty acid metabolism</keyword>
<comment type="function">
    <text evidence="1">Could possibly oxidize fatty acids using specific components.</text>
</comment>
<reference evidence="8 9" key="1">
    <citation type="submission" date="2014-07" db="EMBL/GenBank/DDBJ databases">
        <title>Genome Sequence of Rhodococcus opacus Strain R7, a Biodegrader of Mono- and Polycyclic Aromatic Hydrocarbons.</title>
        <authorList>
            <person name="Di Gennaro P."/>
            <person name="Zampolli J."/>
            <person name="Presti I."/>
            <person name="Cappelletti M."/>
            <person name="D'Ursi P."/>
            <person name="Orro A."/>
            <person name="Mezzelani A."/>
            <person name="Milanesi L."/>
        </authorList>
    </citation>
    <scope>NUCLEOTIDE SEQUENCE [LARGE SCALE GENOMIC DNA]</scope>
    <source>
        <strain evidence="8 9">R7</strain>
    </source>
</reference>
<evidence type="ECO:0000313" key="8">
    <source>
        <dbReference type="EMBL" id="AII04159.1"/>
    </source>
</evidence>
<dbReference type="SUPFAM" id="SSF52096">
    <property type="entry name" value="ClpP/crotonase"/>
    <property type="match status" value="1"/>
</dbReference>
<evidence type="ECO:0000313" key="9">
    <source>
        <dbReference type="Proteomes" id="UP000028488"/>
    </source>
</evidence>
<dbReference type="Proteomes" id="UP000028488">
    <property type="component" value="Chromosome"/>
</dbReference>
<dbReference type="CDD" id="cd06558">
    <property type="entry name" value="crotonase-like"/>
    <property type="match status" value="1"/>
</dbReference>
<evidence type="ECO:0000256" key="1">
    <source>
        <dbReference type="ARBA" id="ARBA00002994"/>
    </source>
</evidence>
<dbReference type="InterPro" id="IPR029045">
    <property type="entry name" value="ClpP/crotonase-like_dom_sf"/>
</dbReference>
<organism evidence="8 9">
    <name type="scientific">Rhodococcus opacus</name>
    <name type="common">Nocardia opaca</name>
    <dbReference type="NCBI Taxonomy" id="37919"/>
    <lineage>
        <taxon>Bacteria</taxon>
        <taxon>Bacillati</taxon>
        <taxon>Actinomycetota</taxon>
        <taxon>Actinomycetes</taxon>
        <taxon>Mycobacteriales</taxon>
        <taxon>Nocardiaceae</taxon>
        <taxon>Rhodococcus</taxon>
    </lineage>
</organism>
<evidence type="ECO:0000256" key="7">
    <source>
        <dbReference type="SAM" id="MobiDB-lite"/>
    </source>
</evidence>
<dbReference type="GO" id="GO:0004300">
    <property type="term" value="F:enoyl-CoA hydratase activity"/>
    <property type="evidence" value="ECO:0007669"/>
    <property type="project" value="UniProtKB-EC"/>
</dbReference>
<gene>
    <name evidence="8" type="ORF">EP51_05945</name>
</gene>
<dbReference type="AlphaFoldDB" id="A0A076EL70"/>
<dbReference type="Pfam" id="PF00378">
    <property type="entry name" value="ECH_1"/>
    <property type="match status" value="1"/>
</dbReference>
<protein>
    <submittedName>
        <fullName evidence="8">Enoyl-CoA hydratase</fullName>
    </submittedName>
</protein>
<comment type="catalytic activity">
    <reaction evidence="5">
        <text>a 4-saturated-(3S)-3-hydroxyacyl-CoA = a (3E)-enoyl-CoA + H2O</text>
        <dbReference type="Rhea" id="RHEA:20724"/>
        <dbReference type="ChEBI" id="CHEBI:15377"/>
        <dbReference type="ChEBI" id="CHEBI:58521"/>
        <dbReference type="ChEBI" id="CHEBI:137480"/>
        <dbReference type="EC" id="4.2.1.17"/>
    </reaction>
</comment>
<evidence type="ECO:0000256" key="3">
    <source>
        <dbReference type="ARBA" id="ARBA00022832"/>
    </source>
</evidence>
<sequence length="270" mass="28154">MTATINRTDDGPVRILTVANPAKRNAFSGDMAPQLRKLLLEADQTTSVRAIVLTGDANTFSSGHDLQEVLHNPETAGDPEANAAFTLPAELGTPVIAAVNGAAYAAGFILALNCDIRIAGHNAKFCAVGARIGLVPVGGQLSRLLDIVSYPVAFKMLATAAPVAADAARESGFVSEVCDPADTLDRALALAHQIAEVSPAVVRAIKTGLRVTLHDGLDAGTALEPLLASVVRNLPDGDEGVQSFLQKRPPQYPDAPAVLQDRLDKVGADR</sequence>
<feature type="compositionally biased region" description="Basic and acidic residues" evidence="7">
    <location>
        <begin position="261"/>
        <end position="270"/>
    </location>
</feature>
<dbReference type="eggNOG" id="COG1024">
    <property type="taxonomic scope" value="Bacteria"/>
</dbReference>
<name>A0A076EL70_RHOOP</name>
<dbReference type="InterPro" id="IPR001753">
    <property type="entry name" value="Enoyl-CoA_hydra/iso"/>
</dbReference>
<evidence type="ECO:0000256" key="4">
    <source>
        <dbReference type="ARBA" id="ARBA00023709"/>
    </source>
</evidence>
<feature type="region of interest" description="Disordered" evidence="7">
    <location>
        <begin position="241"/>
        <end position="270"/>
    </location>
</feature>
<comment type="catalytic activity">
    <reaction evidence="4">
        <text>a (3S)-3-hydroxyacyl-CoA = a (2E)-enoyl-CoA + H2O</text>
        <dbReference type="Rhea" id="RHEA:16105"/>
        <dbReference type="ChEBI" id="CHEBI:15377"/>
        <dbReference type="ChEBI" id="CHEBI:57318"/>
        <dbReference type="ChEBI" id="CHEBI:58856"/>
        <dbReference type="EC" id="4.2.1.17"/>
    </reaction>
</comment>
<dbReference type="Gene3D" id="3.90.226.10">
    <property type="entry name" value="2-enoyl-CoA Hydratase, Chain A, domain 1"/>
    <property type="match status" value="1"/>
</dbReference>
<evidence type="ECO:0000256" key="2">
    <source>
        <dbReference type="ARBA" id="ARBA00005254"/>
    </source>
</evidence>
<comment type="similarity">
    <text evidence="2 6">Belongs to the enoyl-CoA hydratase/isomerase family.</text>
</comment>
<accession>A0A076EL70</accession>
<dbReference type="PANTHER" id="PTHR11941:SF54">
    <property type="entry name" value="ENOYL-COA HYDRATASE, MITOCHONDRIAL"/>
    <property type="match status" value="1"/>
</dbReference>
<proteinExistence type="inferred from homology"/>
<dbReference type="GO" id="GO:0006635">
    <property type="term" value="P:fatty acid beta-oxidation"/>
    <property type="evidence" value="ECO:0007669"/>
    <property type="project" value="TreeGrafter"/>
</dbReference>
<dbReference type="PROSITE" id="PS00166">
    <property type="entry name" value="ENOYL_COA_HYDRATASE"/>
    <property type="match status" value="1"/>
</dbReference>